<evidence type="ECO:0000313" key="1">
    <source>
        <dbReference type="EMBL" id="GGV96957.1"/>
    </source>
</evidence>
<comment type="caution">
    <text evidence="1">The sequence shown here is derived from an EMBL/GenBank/DDBJ whole genome shotgun (WGS) entry which is preliminary data.</text>
</comment>
<sequence length="63" mass="6686">MVVAPGGSWAAAVLGAARAAAAEADRARSTETTWRPIFGFTRILLFMRVTVSVPYDGASMGIW</sequence>
<accession>A0ABQ2W8N0</accession>
<reference evidence="2" key="1">
    <citation type="journal article" date="2019" name="Int. J. Syst. Evol. Microbiol.">
        <title>The Global Catalogue of Microorganisms (GCM) 10K type strain sequencing project: providing services to taxonomists for standard genome sequencing and annotation.</title>
        <authorList>
            <consortium name="The Broad Institute Genomics Platform"/>
            <consortium name="The Broad Institute Genome Sequencing Center for Infectious Disease"/>
            <person name="Wu L."/>
            <person name="Ma J."/>
        </authorList>
    </citation>
    <scope>NUCLEOTIDE SEQUENCE [LARGE SCALE GENOMIC DNA]</scope>
    <source>
        <strain evidence="2">JCM 4376</strain>
    </source>
</reference>
<gene>
    <name evidence="1" type="ORF">GCM10015535_67360</name>
</gene>
<name>A0ABQ2W8N0_9ACTN</name>
<proteinExistence type="predicted"/>
<evidence type="ECO:0008006" key="3">
    <source>
        <dbReference type="Google" id="ProtNLM"/>
    </source>
</evidence>
<organism evidence="1 2">
    <name type="scientific">Streptomyces gelaticus</name>
    <dbReference type="NCBI Taxonomy" id="285446"/>
    <lineage>
        <taxon>Bacteria</taxon>
        <taxon>Bacillati</taxon>
        <taxon>Actinomycetota</taxon>
        <taxon>Actinomycetes</taxon>
        <taxon>Kitasatosporales</taxon>
        <taxon>Streptomycetaceae</taxon>
        <taxon>Streptomyces</taxon>
    </lineage>
</organism>
<evidence type="ECO:0000313" key="2">
    <source>
        <dbReference type="Proteomes" id="UP000660675"/>
    </source>
</evidence>
<protein>
    <recommendedName>
        <fullName evidence="3">Secreted protein</fullName>
    </recommendedName>
</protein>
<dbReference type="EMBL" id="BMTF01000043">
    <property type="protein sequence ID" value="GGV96957.1"/>
    <property type="molecule type" value="Genomic_DNA"/>
</dbReference>
<keyword evidence="2" id="KW-1185">Reference proteome</keyword>
<dbReference type="Proteomes" id="UP000660675">
    <property type="component" value="Unassembled WGS sequence"/>
</dbReference>